<organism evidence="2">
    <name type="scientific">Nonomuraea gerenzanensis</name>
    <dbReference type="NCBI Taxonomy" id="93944"/>
    <lineage>
        <taxon>Bacteria</taxon>
        <taxon>Bacillati</taxon>
        <taxon>Actinomycetota</taxon>
        <taxon>Actinomycetes</taxon>
        <taxon>Streptosporangiales</taxon>
        <taxon>Streptosporangiaceae</taxon>
        <taxon>Nonomuraea</taxon>
    </lineage>
</organism>
<protein>
    <submittedName>
        <fullName evidence="2">Uncharacterized protein</fullName>
    </submittedName>
</protein>
<dbReference type="EMBL" id="LT559118">
    <property type="protein sequence ID" value="SBO97541.1"/>
    <property type="molecule type" value="Genomic_DNA"/>
</dbReference>
<reference evidence="2" key="1">
    <citation type="submission" date="2016-04" db="EMBL/GenBank/DDBJ databases">
        <authorList>
            <person name="Evans L.H."/>
            <person name="Alamgir A."/>
            <person name="Owens N."/>
            <person name="Weber N.D."/>
            <person name="Virtaneva K."/>
            <person name="Barbian K."/>
            <person name="Babar A."/>
            <person name="Rosenke K."/>
        </authorList>
    </citation>
    <scope>NUCLEOTIDE SEQUENCE</scope>
    <source>
        <strain evidence="2">Nono1</strain>
    </source>
</reference>
<accession>A0A1M4EEX7</accession>
<dbReference type="AlphaFoldDB" id="A0A1M4EEX7"/>
<proteinExistence type="predicted"/>
<evidence type="ECO:0000313" key="2">
    <source>
        <dbReference type="EMBL" id="SBO97541.1"/>
    </source>
</evidence>
<evidence type="ECO:0000256" key="1">
    <source>
        <dbReference type="SAM" id="MobiDB-lite"/>
    </source>
</evidence>
<name>A0A1M4EEX7_9ACTN</name>
<gene>
    <name evidence="2" type="ORF">BN4615_P7057</name>
</gene>
<sequence length="38" mass="4125">MWPLFAQLTPAVMGDGPPGAGLDMSCRDIWNHPNGDKK</sequence>
<feature type="compositionally biased region" description="Basic and acidic residues" evidence="1">
    <location>
        <begin position="25"/>
        <end position="38"/>
    </location>
</feature>
<feature type="region of interest" description="Disordered" evidence="1">
    <location>
        <begin position="10"/>
        <end position="38"/>
    </location>
</feature>